<gene>
    <name evidence="1" type="ORF">SAMN05660831_02110</name>
</gene>
<accession>A0A1I1UCM4</accession>
<keyword evidence="2" id="KW-1185">Reference proteome</keyword>
<dbReference type="Proteomes" id="UP000198611">
    <property type="component" value="Unassembled WGS sequence"/>
</dbReference>
<evidence type="ECO:0000313" key="2">
    <source>
        <dbReference type="Proteomes" id="UP000198611"/>
    </source>
</evidence>
<dbReference type="InterPro" id="IPR009734">
    <property type="entry name" value="Myoviridae_GpU"/>
</dbReference>
<evidence type="ECO:0008006" key="3">
    <source>
        <dbReference type="Google" id="ProtNLM"/>
    </source>
</evidence>
<dbReference type="RefSeq" id="WP_093428743.1">
    <property type="nucleotide sequence ID" value="NZ_FOMJ01000007.1"/>
</dbReference>
<dbReference type="OrthoDB" id="1550902at2"/>
<protein>
    <recommendedName>
        <fullName evidence="3">Phage P2 GpU</fullName>
    </recommendedName>
</protein>
<name>A0A1I1UCM4_9GAMM</name>
<dbReference type="EMBL" id="FOMJ01000007">
    <property type="protein sequence ID" value="SFD68591.1"/>
    <property type="molecule type" value="Genomic_DNA"/>
</dbReference>
<dbReference type="Pfam" id="PF06995">
    <property type="entry name" value="Phage_P2_GpU"/>
    <property type="match status" value="1"/>
</dbReference>
<proteinExistence type="predicted"/>
<sequence length="132" mass="14229">MPSLIALGEFRFRTGGVAPDSVSRSTDYRWSSEDRIGNHPALAFLGPGRDQIQLSAQLYPGSGMTAGREAVEELRAAGAAGRPLRLVMGSGRALGLWVIQSVQEDAQRLATNGEARAIGVRLRLNYYGEREG</sequence>
<dbReference type="AlphaFoldDB" id="A0A1I1UCM4"/>
<organism evidence="1 2">
    <name type="scientific">Thiohalospira halophila DSM 15071</name>
    <dbReference type="NCBI Taxonomy" id="1123397"/>
    <lineage>
        <taxon>Bacteria</taxon>
        <taxon>Pseudomonadati</taxon>
        <taxon>Pseudomonadota</taxon>
        <taxon>Gammaproteobacteria</taxon>
        <taxon>Thiohalospirales</taxon>
        <taxon>Thiohalospiraceae</taxon>
        <taxon>Thiohalospira</taxon>
    </lineage>
</organism>
<dbReference type="STRING" id="1123397.SAMN05660831_02110"/>
<evidence type="ECO:0000313" key="1">
    <source>
        <dbReference type="EMBL" id="SFD68591.1"/>
    </source>
</evidence>
<reference evidence="1 2" key="1">
    <citation type="submission" date="2016-10" db="EMBL/GenBank/DDBJ databases">
        <authorList>
            <person name="de Groot N.N."/>
        </authorList>
    </citation>
    <scope>NUCLEOTIDE SEQUENCE [LARGE SCALE GENOMIC DNA]</scope>
    <source>
        <strain evidence="1 2">HL3</strain>
    </source>
</reference>